<organism evidence="2 3">
    <name type="scientific">Sphingomonas alpina</name>
    <dbReference type="NCBI Taxonomy" id="653931"/>
    <lineage>
        <taxon>Bacteria</taxon>
        <taxon>Pseudomonadati</taxon>
        <taxon>Pseudomonadota</taxon>
        <taxon>Alphaproteobacteria</taxon>
        <taxon>Sphingomonadales</taxon>
        <taxon>Sphingomonadaceae</taxon>
        <taxon>Sphingomonas</taxon>
    </lineage>
</organism>
<reference evidence="2 3" key="1">
    <citation type="submission" date="2020-09" db="EMBL/GenBank/DDBJ databases">
        <title>Sphingomonas sp., a new species isolated from pork steak.</title>
        <authorList>
            <person name="Heidler von Heilborn D."/>
        </authorList>
    </citation>
    <scope>NUCLEOTIDE SEQUENCE [LARGE SCALE GENOMIC DNA]</scope>
    <source>
        <strain evidence="3">S8-3T</strain>
    </source>
</reference>
<evidence type="ECO:0000256" key="1">
    <source>
        <dbReference type="SAM" id="MobiDB-lite"/>
    </source>
</evidence>
<dbReference type="Proteomes" id="UP000516148">
    <property type="component" value="Chromosome"/>
</dbReference>
<dbReference type="RefSeq" id="WP_187762038.1">
    <property type="nucleotide sequence ID" value="NZ_CP061038.1"/>
</dbReference>
<keyword evidence="3" id="KW-1185">Reference proteome</keyword>
<dbReference type="KEGG" id="spap:H3Z74_00220"/>
<protein>
    <submittedName>
        <fullName evidence="2">Uncharacterized protein</fullName>
    </submittedName>
</protein>
<dbReference type="AlphaFoldDB" id="A0A7H0LJ76"/>
<gene>
    <name evidence="2" type="ORF">H3Z74_00220</name>
</gene>
<feature type="region of interest" description="Disordered" evidence="1">
    <location>
        <begin position="1"/>
        <end position="35"/>
    </location>
</feature>
<name>A0A7H0LJ76_9SPHN</name>
<proteinExistence type="predicted"/>
<dbReference type="EMBL" id="CP061038">
    <property type="protein sequence ID" value="QNQ09729.1"/>
    <property type="molecule type" value="Genomic_DNA"/>
</dbReference>
<sequence>MTDSIDDTIIDTPDGPMTWAQWKKKNPVQIPSRRTKGKDLPVKVKRFTEKK</sequence>
<accession>A0A7H0LJ76</accession>
<evidence type="ECO:0000313" key="3">
    <source>
        <dbReference type="Proteomes" id="UP000516148"/>
    </source>
</evidence>
<evidence type="ECO:0000313" key="2">
    <source>
        <dbReference type="EMBL" id="QNQ09729.1"/>
    </source>
</evidence>